<dbReference type="PANTHER" id="PTHR24177">
    <property type="entry name" value="CASKIN"/>
    <property type="match status" value="1"/>
</dbReference>
<dbReference type="InterPro" id="IPR002110">
    <property type="entry name" value="Ankyrin_rpt"/>
</dbReference>
<evidence type="ECO:0000256" key="1">
    <source>
        <dbReference type="SAM" id="Phobius"/>
    </source>
</evidence>
<keyword evidence="1" id="KW-0472">Membrane</keyword>
<evidence type="ECO:0000313" key="3">
    <source>
        <dbReference type="Proteomes" id="UP001652623"/>
    </source>
</evidence>
<proteinExistence type="predicted"/>
<evidence type="ECO:0000259" key="2">
    <source>
        <dbReference type="Pfam" id="PF13962"/>
    </source>
</evidence>
<keyword evidence="1" id="KW-1133">Transmembrane helix</keyword>
<dbReference type="Pfam" id="PF13962">
    <property type="entry name" value="PGG"/>
    <property type="match status" value="1"/>
</dbReference>
<dbReference type="InterPro" id="IPR036770">
    <property type="entry name" value="Ankyrin_rpt-contain_sf"/>
</dbReference>
<dbReference type="RefSeq" id="XP_060672710.1">
    <property type="nucleotide sequence ID" value="XM_060816727.1"/>
</dbReference>
<dbReference type="InterPro" id="IPR026961">
    <property type="entry name" value="PGG_dom"/>
</dbReference>
<dbReference type="GeneID" id="107416690"/>
<keyword evidence="1" id="KW-0812">Transmembrane</keyword>
<feature type="domain" description="PGG" evidence="2">
    <location>
        <begin position="539"/>
        <end position="652"/>
    </location>
</feature>
<gene>
    <name evidence="4" type="primary">LOC107416690</name>
</gene>
<dbReference type="Gene3D" id="1.25.40.20">
    <property type="entry name" value="Ankyrin repeat-containing domain"/>
    <property type="match status" value="2"/>
</dbReference>
<dbReference type="SMART" id="SM00248">
    <property type="entry name" value="ANK"/>
    <property type="match status" value="5"/>
</dbReference>
<dbReference type="SUPFAM" id="SSF48403">
    <property type="entry name" value="Ankyrin repeat"/>
    <property type="match status" value="1"/>
</dbReference>
<protein>
    <submittedName>
        <fullName evidence="4">Uncharacterized protein LOC107416690</fullName>
    </submittedName>
</protein>
<sequence>METDSSQSLVTGRHRIRPTVRWLIFLWASRLIIQTTPYLIRFHSAIQHLIHQIYHQLMIRLSHHPLTFSSSTVRSSDQQHHVTADIHATSCNSNCYLPLYKAAITGDWDSASKFMHRYHIRPTVAITPHLETALHVAVGSTSKSSLKFVENILAAMAPEDICTSVNQDGETALSVAATVGNTKAAEMLVRKNPRLPNVPNGKKIVPLVDAALYGQREMLIYLLMVTDDNVEPSPFTGESGVLLLTLVINSGFYDVAKYLADKYPDMGKRKYAGKGSALSILAKKPSAFRSGTVTNFWQKVLYACIPMKKGNLPLSGNGAGAAGRSIVTLQKSGGKIRTVLKWIAEMLETLLMIKHTRERKLNHHQACQLVKCLCKLIVNIDDLEAPADTSWIKSMFEKPLLSAAKLGISEVVEEIIRAFPSAIWFCDNQRRNIFHLAVLDRRENVFNLLYQMTDNKKYLVQQYDKHTNTILHLVARLAPEDRLNLVSGPALQMQREIQWYKVVEKIVPPSYKDRENEEGKTPLAVFIEDHEKLLRDGESWMRNTAQSCTVAATLVATVMFAAAITVPGGNDQEKGLPIFSERKSFIVFIISDAISMFSSVASVLMFLFILTSRYAQSDFLLILPRRLIIGFVTLFLAITSMLVAFSATLYLVLGHRKTWIVALVAAPTSLVVVLFLFFQVPLLWDMIISMRLGSTFKRQSKEILY</sequence>
<dbReference type="PANTHER" id="PTHR24177:SF435">
    <property type="entry name" value="ANKYRIN REPEAT-CONTAINING PROTEIN NPR4-LIKE"/>
    <property type="match status" value="1"/>
</dbReference>
<feature type="transmembrane region" description="Helical" evidence="1">
    <location>
        <begin position="631"/>
        <end position="653"/>
    </location>
</feature>
<reference evidence="4" key="1">
    <citation type="submission" date="2025-08" db="UniProtKB">
        <authorList>
            <consortium name="RefSeq"/>
        </authorList>
    </citation>
    <scope>IDENTIFICATION</scope>
    <source>
        <tissue evidence="4">Seedling</tissue>
    </source>
</reference>
<accession>A0ABM4A7K2</accession>
<name>A0ABM4A7K2_ZIZJJ</name>
<organism evidence="3 4">
    <name type="scientific">Ziziphus jujuba</name>
    <name type="common">Chinese jujube</name>
    <name type="synonym">Ziziphus sativa</name>
    <dbReference type="NCBI Taxonomy" id="326968"/>
    <lineage>
        <taxon>Eukaryota</taxon>
        <taxon>Viridiplantae</taxon>
        <taxon>Streptophyta</taxon>
        <taxon>Embryophyta</taxon>
        <taxon>Tracheophyta</taxon>
        <taxon>Spermatophyta</taxon>
        <taxon>Magnoliopsida</taxon>
        <taxon>eudicotyledons</taxon>
        <taxon>Gunneridae</taxon>
        <taxon>Pentapetalae</taxon>
        <taxon>rosids</taxon>
        <taxon>fabids</taxon>
        <taxon>Rosales</taxon>
        <taxon>Rhamnaceae</taxon>
        <taxon>Paliureae</taxon>
        <taxon>Ziziphus</taxon>
    </lineage>
</organism>
<feature type="transmembrane region" description="Helical" evidence="1">
    <location>
        <begin position="586"/>
        <end position="610"/>
    </location>
</feature>
<dbReference type="Proteomes" id="UP001652623">
    <property type="component" value="Chromosome 4"/>
</dbReference>
<keyword evidence="3" id="KW-1185">Reference proteome</keyword>
<evidence type="ECO:0000313" key="4">
    <source>
        <dbReference type="RefSeq" id="XP_060672710.1"/>
    </source>
</evidence>
<feature type="transmembrane region" description="Helical" evidence="1">
    <location>
        <begin position="659"/>
        <end position="684"/>
    </location>
</feature>